<feature type="domain" description="C2H2-type" evidence="7">
    <location>
        <begin position="1145"/>
        <end position="1172"/>
    </location>
</feature>
<accession>A0A2J7QHH3</accession>
<keyword evidence="1" id="KW-0479">Metal-binding</keyword>
<feature type="domain" description="C2H2-type" evidence="7">
    <location>
        <begin position="216"/>
        <end position="244"/>
    </location>
</feature>
<dbReference type="InterPro" id="IPR036236">
    <property type="entry name" value="Znf_C2H2_sf"/>
</dbReference>
<feature type="domain" description="C2H2-type" evidence="7">
    <location>
        <begin position="579"/>
        <end position="602"/>
    </location>
</feature>
<feature type="domain" description="C2H2-type" evidence="7">
    <location>
        <begin position="610"/>
        <end position="637"/>
    </location>
</feature>
<evidence type="ECO:0000256" key="5">
    <source>
        <dbReference type="PROSITE-ProRule" id="PRU00042"/>
    </source>
</evidence>
<feature type="domain" description="C2H2-type" evidence="7">
    <location>
        <begin position="185"/>
        <end position="213"/>
    </location>
</feature>
<proteinExistence type="predicted"/>
<feature type="domain" description="C2H2-type" evidence="7">
    <location>
        <begin position="1317"/>
        <end position="1344"/>
    </location>
</feature>
<evidence type="ECO:0000256" key="2">
    <source>
        <dbReference type="ARBA" id="ARBA00022737"/>
    </source>
</evidence>
<dbReference type="SMART" id="SM00355">
    <property type="entry name" value="ZnF_C2H2"/>
    <property type="match status" value="25"/>
</dbReference>
<dbReference type="InParanoid" id="A0A2J7QHH3"/>
<dbReference type="PANTHER" id="PTHR24379:SF127">
    <property type="entry name" value="BLOODY FINGERS-RELATED"/>
    <property type="match status" value="1"/>
</dbReference>
<dbReference type="STRING" id="105785.A0A2J7QHH3"/>
<feature type="domain" description="C2H2-type" evidence="7">
    <location>
        <begin position="1229"/>
        <end position="1256"/>
    </location>
</feature>
<feature type="domain" description="C2H2-type" evidence="7">
    <location>
        <begin position="301"/>
        <end position="328"/>
    </location>
</feature>
<feature type="compositionally biased region" description="Basic and acidic residues" evidence="6">
    <location>
        <begin position="81"/>
        <end position="94"/>
    </location>
</feature>
<evidence type="ECO:0000256" key="1">
    <source>
        <dbReference type="ARBA" id="ARBA00022723"/>
    </source>
</evidence>
<dbReference type="GO" id="GO:0008270">
    <property type="term" value="F:zinc ion binding"/>
    <property type="evidence" value="ECO:0007669"/>
    <property type="project" value="UniProtKB-KW"/>
</dbReference>
<comment type="caution">
    <text evidence="8">The sequence shown here is derived from an EMBL/GenBank/DDBJ whole genome shotgun (WGS) entry which is preliminary data.</text>
</comment>
<gene>
    <name evidence="8" type="ORF">B7P43_G13867</name>
</gene>
<feature type="domain" description="C2H2-type" evidence="7">
    <location>
        <begin position="553"/>
        <end position="580"/>
    </location>
</feature>
<name>A0A2J7QHH3_9NEOP</name>
<feature type="compositionally biased region" description="Polar residues" evidence="6">
    <location>
        <begin position="852"/>
        <end position="861"/>
    </location>
</feature>
<protein>
    <recommendedName>
        <fullName evidence="7">C2H2-type domain-containing protein</fullName>
    </recommendedName>
</protein>
<dbReference type="GO" id="GO:0048598">
    <property type="term" value="P:embryonic morphogenesis"/>
    <property type="evidence" value="ECO:0007669"/>
    <property type="project" value="UniProtKB-ARBA"/>
</dbReference>
<dbReference type="FunFam" id="3.30.160.60:FF:000100">
    <property type="entry name" value="Zinc finger 45-like"/>
    <property type="match status" value="1"/>
</dbReference>
<dbReference type="Gene3D" id="3.30.160.60">
    <property type="entry name" value="Classic Zinc Finger"/>
    <property type="match status" value="15"/>
</dbReference>
<keyword evidence="9" id="KW-1185">Reference proteome</keyword>
<dbReference type="InterPro" id="IPR013087">
    <property type="entry name" value="Znf_C2H2_type"/>
</dbReference>
<dbReference type="FunFam" id="3.30.160.60:FF:000478">
    <property type="entry name" value="Zinc finger protein 133"/>
    <property type="match status" value="1"/>
</dbReference>
<keyword evidence="3 5" id="KW-0863">Zinc-finger</keyword>
<dbReference type="Pfam" id="PF00096">
    <property type="entry name" value="zf-C2H2"/>
    <property type="match status" value="4"/>
</dbReference>
<evidence type="ECO:0000313" key="9">
    <source>
        <dbReference type="Proteomes" id="UP000235965"/>
    </source>
</evidence>
<evidence type="ECO:0000259" key="7">
    <source>
        <dbReference type="PROSITE" id="PS50157"/>
    </source>
</evidence>
<feature type="region of interest" description="Disordered" evidence="6">
    <location>
        <begin position="80"/>
        <end position="102"/>
    </location>
</feature>
<dbReference type="PANTHER" id="PTHR24379">
    <property type="entry name" value="KRAB AND ZINC FINGER DOMAIN-CONTAINING"/>
    <property type="match status" value="1"/>
</dbReference>
<feature type="domain" description="C2H2-type" evidence="7">
    <location>
        <begin position="1346"/>
        <end position="1374"/>
    </location>
</feature>
<feature type="domain" description="C2H2-type" evidence="7">
    <location>
        <begin position="638"/>
        <end position="666"/>
    </location>
</feature>
<dbReference type="FunFam" id="3.30.160.60:FF:000774">
    <property type="entry name" value="Zinc finger protein"/>
    <property type="match status" value="1"/>
</dbReference>
<evidence type="ECO:0000313" key="8">
    <source>
        <dbReference type="EMBL" id="PNF28029.1"/>
    </source>
</evidence>
<evidence type="ECO:0000256" key="3">
    <source>
        <dbReference type="ARBA" id="ARBA00022771"/>
    </source>
</evidence>
<evidence type="ECO:0000256" key="6">
    <source>
        <dbReference type="SAM" id="MobiDB-lite"/>
    </source>
</evidence>
<feature type="domain" description="C2H2-type" evidence="7">
    <location>
        <begin position="524"/>
        <end position="551"/>
    </location>
</feature>
<feature type="domain" description="C2H2-type" evidence="7">
    <location>
        <begin position="669"/>
        <end position="697"/>
    </location>
</feature>
<feature type="region of interest" description="Disordered" evidence="6">
    <location>
        <begin position="842"/>
        <end position="868"/>
    </location>
</feature>
<dbReference type="FunFam" id="3.30.160.60:FF:000446">
    <property type="entry name" value="Zinc finger protein"/>
    <property type="match status" value="1"/>
</dbReference>
<feature type="compositionally biased region" description="Basic and acidic residues" evidence="6">
    <location>
        <begin position="799"/>
        <end position="816"/>
    </location>
</feature>
<dbReference type="Pfam" id="PF13912">
    <property type="entry name" value="zf-C2H2_6"/>
    <property type="match status" value="3"/>
</dbReference>
<evidence type="ECO:0000256" key="4">
    <source>
        <dbReference type="ARBA" id="ARBA00022833"/>
    </source>
</evidence>
<keyword evidence="2" id="KW-0677">Repeat</keyword>
<reference evidence="8 9" key="1">
    <citation type="submission" date="2017-12" db="EMBL/GenBank/DDBJ databases">
        <title>Hemimetabolous genomes reveal molecular basis of termite eusociality.</title>
        <authorList>
            <person name="Harrison M.C."/>
            <person name="Jongepier E."/>
            <person name="Robertson H.M."/>
            <person name="Arning N."/>
            <person name="Bitard-Feildel T."/>
            <person name="Chao H."/>
            <person name="Childers C.P."/>
            <person name="Dinh H."/>
            <person name="Doddapaneni H."/>
            <person name="Dugan S."/>
            <person name="Gowin J."/>
            <person name="Greiner C."/>
            <person name="Han Y."/>
            <person name="Hu H."/>
            <person name="Hughes D.S.T."/>
            <person name="Huylmans A.-K."/>
            <person name="Kemena C."/>
            <person name="Kremer L.P.M."/>
            <person name="Lee S.L."/>
            <person name="Lopez-Ezquerra A."/>
            <person name="Mallet L."/>
            <person name="Monroy-Kuhn J.M."/>
            <person name="Moser A."/>
            <person name="Murali S.C."/>
            <person name="Muzny D.M."/>
            <person name="Otani S."/>
            <person name="Piulachs M.-D."/>
            <person name="Poelchau M."/>
            <person name="Qu J."/>
            <person name="Schaub F."/>
            <person name="Wada-Katsumata A."/>
            <person name="Worley K.C."/>
            <person name="Xie Q."/>
            <person name="Ylla G."/>
            <person name="Poulsen M."/>
            <person name="Gibbs R.A."/>
            <person name="Schal C."/>
            <person name="Richards S."/>
            <person name="Belles X."/>
            <person name="Korb J."/>
            <person name="Bornberg-Bauer E."/>
        </authorList>
    </citation>
    <scope>NUCLEOTIDE SEQUENCE [LARGE SCALE GENOMIC DNA]</scope>
    <source>
        <tissue evidence="8">Whole body</tissue>
    </source>
</reference>
<dbReference type="FunFam" id="3.30.160.60:FF:000065">
    <property type="entry name" value="B-cell CLL/lymphoma 6, member B"/>
    <property type="match status" value="1"/>
</dbReference>
<feature type="region of interest" description="Disordered" evidence="6">
    <location>
        <begin position="797"/>
        <end position="824"/>
    </location>
</feature>
<dbReference type="SUPFAM" id="SSF57667">
    <property type="entry name" value="beta-beta-alpha zinc fingers"/>
    <property type="match status" value="8"/>
</dbReference>
<keyword evidence="4" id="KW-0862">Zinc</keyword>
<feature type="domain" description="C2H2-type" evidence="7">
    <location>
        <begin position="1289"/>
        <end position="1316"/>
    </location>
</feature>
<dbReference type="EMBL" id="NEVH01013976">
    <property type="protein sequence ID" value="PNF28029.1"/>
    <property type="molecule type" value="Genomic_DNA"/>
</dbReference>
<dbReference type="PROSITE" id="PS50157">
    <property type="entry name" value="ZINC_FINGER_C2H2_2"/>
    <property type="match status" value="17"/>
</dbReference>
<feature type="domain" description="C2H2-type" evidence="7">
    <location>
        <begin position="1201"/>
        <end position="1228"/>
    </location>
</feature>
<sequence>MTAVKGLDNMIANPGCNVQSGVVLLTGLPTNFFNEEVPTLILRTQQDTLGAQAQENTQVQPNLGLYSIVLGSELLEPSLQEENRESIENNKSGDESNSDQLLNSVNIPSEQNMISARPVTHIEIIRQKPSVVKVKHGASRRVTGANRVVPLITSMWQKRELKSIEPSLAATYKTILDDPDYSDEHECETCHKQFLSATQVEHHIKEMHPQQQVVLEQCFVCRKKYVVQSQLKRHLSAVHGIQYPEMICKICFMEFNTVMEQKAHERKHDKIYSCQYCSTKFASVYFCQKHYDKHLVDVKPYQCSYCGKRFQNSISLDIHRYRHRCSKCLICHTLFANELELLMHVRDHGVQGKNQFLAAIEELDQEESQLEDMLGVYFKTSTENHPAADINKDVTDCVEGLLCSVSQTLEADGSVPESLADKRGLECKLCGLEVQSPTELVEHRRSNHIRSCTCLVCGKRSRSVSQTWRHIATHVDKVKSNETVYLVKKTEQQCHVCHKTFLSKGKKNFHLEHVHKVETIQRPHSCTVCSRKFQHKTSRDRHMLLHRKDKSGLRCSVCSQVFLRPKFLVRHATEHESCNECHICSKTFSSRRQLKVHLNGHSHAVFGKKFKCSLCSVTCQGVSGLREHMRIHTGERPFNCTQCEGRFKRLQALKKHISTVHCGPGTVNHPCASCPMIFNNRGNLLRHFLRIHRGLRRFICGLCGARYGQNQDLRRHLKAKHQVDMPVISCVDKKTVSEIYVLPPIDKIPESHPHAERINKLVAEEKSKLEDVTEMIGKKGLVARHITPEDLAIRPTKVSHKEPVQSKRLNDKENISSDKANQYISPDTDSITDVACSRKMDLGAANKPPQPGKSSFSTKMQLGSLEEQQEVQEVKAGSSMPVVGDVSSQFKSIIKMQTCSQCHKPFCEDTLSKVGSDSIKIICKKCTVSESSTPEEMLTLYRCGICFMDFFERDVLTRHMDEQHKVPPELIPSVVTKTSTDVSNTDTTVTNLSQGPATSTDMGLLCPPMNLLLRNIVLQPRPAIQTLPLTFTNQNILLNSAPMFTLQPSVLTTLSQSSGIITPKNLLSGPSMSLQTPAEVLINPGKVLLPDSVPEVAKPKLNSMNKAMDNSKLILEANPVEKTVIRKSNNESPKATEKHPVGAEYTCKQCGKKFFNSARLERHLKTHMGERPFGCAQCGKHFSEKHNLKVHMRTHTGERPYTCTECGKQMRYQKDFADHKKQHLGMKPFECTECGQRFLRQRELVRHKITHTGEKKYRCPICDKAFARMDQLKLVHMRQHETKPEPSPFVCRTCHKRFRVKGKLEQHQILHSGQKNHHCPICDKAFALDVYLKSHLKTHKKQDGYIQCPKCARRFASEETLQIHDDRFHVRMQRIAKQSRDGNKKKHKKLSVLPDTALLEPEIDITDMDAIGAVSLLEEGDDILSDKCNTVVYLQMVPDLDLSLNNDTSE</sequence>
<dbReference type="GO" id="GO:0005634">
    <property type="term" value="C:nucleus"/>
    <property type="evidence" value="ECO:0007669"/>
    <property type="project" value="UniProtKB-ARBA"/>
</dbReference>
<dbReference type="Proteomes" id="UP000235965">
    <property type="component" value="Unassembled WGS sequence"/>
</dbReference>
<organism evidence="8 9">
    <name type="scientific">Cryptotermes secundus</name>
    <dbReference type="NCBI Taxonomy" id="105785"/>
    <lineage>
        <taxon>Eukaryota</taxon>
        <taxon>Metazoa</taxon>
        <taxon>Ecdysozoa</taxon>
        <taxon>Arthropoda</taxon>
        <taxon>Hexapoda</taxon>
        <taxon>Insecta</taxon>
        <taxon>Pterygota</taxon>
        <taxon>Neoptera</taxon>
        <taxon>Polyneoptera</taxon>
        <taxon>Dictyoptera</taxon>
        <taxon>Blattodea</taxon>
        <taxon>Blattoidea</taxon>
        <taxon>Termitoidae</taxon>
        <taxon>Kalotermitidae</taxon>
        <taxon>Cryptotermitinae</taxon>
        <taxon>Cryptotermes</taxon>
    </lineage>
</organism>
<feature type="domain" description="C2H2-type" evidence="7">
    <location>
        <begin position="1173"/>
        <end position="1200"/>
    </location>
</feature>
<feature type="domain" description="C2H2-type" evidence="7">
    <location>
        <begin position="698"/>
        <end position="726"/>
    </location>
</feature>
<dbReference type="PROSITE" id="PS00028">
    <property type="entry name" value="ZINC_FINGER_C2H2_1"/>
    <property type="match status" value="21"/>
</dbReference>
<dbReference type="FunFam" id="3.30.160.60:FF:000624">
    <property type="entry name" value="zinc finger protein 697"/>
    <property type="match status" value="2"/>
</dbReference>
<dbReference type="OrthoDB" id="8183180at2759"/>